<evidence type="ECO:0000256" key="7">
    <source>
        <dbReference type="RuleBase" id="RU000308"/>
    </source>
</evidence>
<keyword evidence="4 7" id="KW-0418">Kinase</keyword>
<evidence type="ECO:0000313" key="12">
    <source>
        <dbReference type="EMBL" id="KAI1229687.1"/>
    </source>
</evidence>
<dbReference type="GO" id="GO:0007165">
    <property type="term" value="P:signal transduction"/>
    <property type="evidence" value="ECO:0007669"/>
    <property type="project" value="InterPro"/>
</dbReference>
<dbReference type="Gene3D" id="3.30.200.20">
    <property type="entry name" value="Phosphorylase Kinase, domain 1"/>
    <property type="match status" value="1"/>
</dbReference>
<keyword evidence="1 7" id="KW-0723">Serine/threonine-protein kinase</keyword>
<dbReference type="PRINTS" id="PR00717">
    <property type="entry name" value="GPCRKINASE"/>
</dbReference>
<dbReference type="GO" id="GO:0004703">
    <property type="term" value="F:G protein-coupled receptor kinase activity"/>
    <property type="evidence" value="ECO:0007669"/>
    <property type="project" value="InterPro"/>
</dbReference>
<dbReference type="GO" id="GO:0005524">
    <property type="term" value="F:ATP binding"/>
    <property type="evidence" value="ECO:0007669"/>
    <property type="project" value="UniProtKB-KW"/>
</dbReference>
<dbReference type="SUPFAM" id="SSF48097">
    <property type="entry name" value="Regulator of G-protein signaling, RGS"/>
    <property type="match status" value="1"/>
</dbReference>
<feature type="region of interest" description="Disordered" evidence="8">
    <location>
        <begin position="612"/>
        <end position="637"/>
    </location>
</feature>
<reference evidence="11" key="1">
    <citation type="submission" date="2020-10" db="EMBL/GenBank/DDBJ databases">
        <title>Feather gene expression reveals the developmental basis of iridescence in African starlings.</title>
        <authorList>
            <person name="Rubenstein D.R."/>
        </authorList>
    </citation>
    <scope>NUCLEOTIDE SEQUENCE</scope>
    <source>
        <strain evidence="11">SS15</strain>
        <tissue evidence="11">Liver</tissue>
    </source>
</reference>
<evidence type="ECO:0000256" key="8">
    <source>
        <dbReference type="SAM" id="MobiDB-lite"/>
    </source>
</evidence>
<dbReference type="PROSITE" id="PS50011">
    <property type="entry name" value="PROTEIN_KINASE_DOM"/>
    <property type="match status" value="1"/>
</dbReference>
<reference evidence="12" key="3">
    <citation type="submission" date="2022-01" db="EMBL/GenBank/DDBJ databases">
        <authorList>
            <person name="Rubenstein D.R."/>
        </authorList>
    </citation>
    <scope>NUCLEOTIDE SEQUENCE</scope>
    <source>
        <strain evidence="12">SS15</strain>
        <tissue evidence="12">Liver</tissue>
    </source>
</reference>
<comment type="caution">
    <text evidence="11">The sequence shown here is derived from an EMBL/GenBank/DDBJ whole genome shotgun (WGS) entry which is preliminary data.</text>
</comment>
<dbReference type="InterPro" id="IPR000239">
    <property type="entry name" value="GPCR_kinase"/>
</dbReference>
<evidence type="ECO:0000256" key="6">
    <source>
        <dbReference type="PIRSR" id="PIRSR600239-51"/>
    </source>
</evidence>
<feature type="domain" description="Protein kinase" evidence="9">
    <location>
        <begin position="210"/>
        <end position="515"/>
    </location>
</feature>
<evidence type="ECO:0000256" key="2">
    <source>
        <dbReference type="ARBA" id="ARBA00022679"/>
    </source>
</evidence>
<dbReference type="EMBL" id="JADDUC010000439">
    <property type="protein sequence ID" value="KAG0113462.1"/>
    <property type="molecule type" value="Genomic_DNA"/>
</dbReference>
<evidence type="ECO:0000313" key="11">
    <source>
        <dbReference type="EMBL" id="KAG0113462.1"/>
    </source>
</evidence>
<sequence>MDIGGLETVVANSAYVSARGGPGGSKDRRSKARLRLPHISQCEALRAQLGGTAGTQNGGPGAPNGAPPGHTQDGGQETSFRWQCVEQPIGKLLFRRFLEGAPQFAAAGALWSEIEAFEQCEDTEREESAKRLRSRFFTPGGSEHCGFLSATATAPLTGTPLQGDAFAQARRELLAHLEAAAWGPYRASPEFSRFVQFKWLESQAVNADAFVEFRVLGKGGFGEVCACQRRATGKMYANKRLNKKRLKKRKGYEAALVEKRILARVHSRFIVSLACAFQTKTDLCLVMTIMNGGDLRYHIYNVDEDNPGFAEPRAVFYTAQILLGLEHLHQHRIVYRDLKPENGDTGDTGDIGDIGDIQGNGDIGDIGGIGDIGDIQGIGDIVDSHVRLSDMGLAVELKDGESKTRGYAGTPGFMAPELLKNEDYDWSVDYFTLGVTIYEMLEAKGPFRRRGEKVTPTPVENKEVTRRILNDPVSYSDKFSPAARAACEGLLAKDPQSRLGFRGNDCAQLKAQPFFKGINWGRLEAGNARGRGWNGDPEGGLVPPPFVPDPRRVYAKDLAEVGAFSTVKGVELDGGDAALCDAFASGTVPIPWQEELIETGVFEELNVWGAPGTLPPDLDPSTAGGAGGGKSSTCRLL</sequence>
<evidence type="ECO:0000256" key="5">
    <source>
        <dbReference type="ARBA" id="ARBA00022840"/>
    </source>
</evidence>
<dbReference type="AlphaFoldDB" id="A0A835TMI7"/>
<comment type="similarity">
    <text evidence="7">Belongs to the protein kinase superfamily. AGC Ser/Thr protein kinase family. GPRK subfamily.</text>
</comment>
<dbReference type="OrthoDB" id="354826at2759"/>
<keyword evidence="13" id="KW-1185">Reference proteome</keyword>
<dbReference type="EMBL" id="JADDUC020000036">
    <property type="protein sequence ID" value="KAI1229687.1"/>
    <property type="molecule type" value="Genomic_DNA"/>
</dbReference>
<dbReference type="PANTHER" id="PTHR24355">
    <property type="entry name" value="G PROTEIN-COUPLED RECEPTOR KINASE/RIBOSOMAL PROTEIN S6 KINASE"/>
    <property type="match status" value="1"/>
</dbReference>
<dbReference type="InterPro" id="IPR016137">
    <property type="entry name" value="RGS"/>
</dbReference>
<keyword evidence="5 7" id="KW-0067">ATP-binding</keyword>
<organism evidence="11">
    <name type="scientific">Lamprotornis superbus</name>
    <dbReference type="NCBI Taxonomy" id="245042"/>
    <lineage>
        <taxon>Eukaryota</taxon>
        <taxon>Metazoa</taxon>
        <taxon>Chordata</taxon>
        <taxon>Craniata</taxon>
        <taxon>Vertebrata</taxon>
        <taxon>Euteleostomi</taxon>
        <taxon>Archelosauria</taxon>
        <taxon>Archosauria</taxon>
        <taxon>Dinosauria</taxon>
        <taxon>Saurischia</taxon>
        <taxon>Theropoda</taxon>
        <taxon>Coelurosauria</taxon>
        <taxon>Aves</taxon>
        <taxon>Neognathae</taxon>
        <taxon>Neoaves</taxon>
        <taxon>Telluraves</taxon>
        <taxon>Australaves</taxon>
        <taxon>Passeriformes</taxon>
        <taxon>Sturnidae</taxon>
        <taxon>Lamprotornis</taxon>
    </lineage>
</organism>
<dbReference type="Gene3D" id="1.10.167.10">
    <property type="entry name" value="Regulator of G-protein Signalling 4, domain 2"/>
    <property type="match status" value="3"/>
</dbReference>
<dbReference type="InterPro" id="IPR044926">
    <property type="entry name" value="RGS_subdomain_2"/>
</dbReference>
<dbReference type="GO" id="GO:0005737">
    <property type="term" value="C:cytoplasm"/>
    <property type="evidence" value="ECO:0007669"/>
    <property type="project" value="TreeGrafter"/>
</dbReference>
<evidence type="ECO:0000259" key="10">
    <source>
        <dbReference type="PROSITE" id="PS50132"/>
    </source>
</evidence>
<dbReference type="InterPro" id="IPR011009">
    <property type="entry name" value="Kinase-like_dom_sf"/>
</dbReference>
<dbReference type="InterPro" id="IPR036305">
    <property type="entry name" value="RGS_sf"/>
</dbReference>
<evidence type="ECO:0000256" key="3">
    <source>
        <dbReference type="ARBA" id="ARBA00022741"/>
    </source>
</evidence>
<name>A0A835TMI7_9PASS</name>
<proteinExistence type="inferred from homology"/>
<dbReference type="Pfam" id="PF00069">
    <property type="entry name" value="Pkinase"/>
    <property type="match status" value="2"/>
</dbReference>
<keyword evidence="2 7" id="KW-0808">Transferase</keyword>
<evidence type="ECO:0000259" key="9">
    <source>
        <dbReference type="PROSITE" id="PS50011"/>
    </source>
</evidence>
<dbReference type="PANTHER" id="PTHR24355:SF23">
    <property type="entry name" value="G PROTEIN-COUPLED RECEPTOR KINASE"/>
    <property type="match status" value="1"/>
</dbReference>
<feature type="domain" description="RGS" evidence="10">
    <location>
        <begin position="85"/>
        <end position="195"/>
    </location>
</feature>
<dbReference type="Pfam" id="PF00615">
    <property type="entry name" value="RGS"/>
    <property type="match status" value="1"/>
</dbReference>
<dbReference type="EC" id="2.7.11.-" evidence="7"/>
<protein>
    <recommendedName>
        <fullName evidence="7">G protein-coupled receptor kinase</fullName>
        <ecNumber evidence="7">2.7.11.-</ecNumber>
    </recommendedName>
</protein>
<dbReference type="SMART" id="SM00220">
    <property type="entry name" value="S_TKc"/>
    <property type="match status" value="1"/>
</dbReference>
<feature type="active site" description="Proton acceptor" evidence="6">
    <location>
        <position position="337"/>
    </location>
</feature>
<dbReference type="SMART" id="SM00315">
    <property type="entry name" value="RGS"/>
    <property type="match status" value="1"/>
</dbReference>
<dbReference type="Proteomes" id="UP000618051">
    <property type="component" value="Unassembled WGS sequence"/>
</dbReference>
<dbReference type="InterPro" id="IPR000719">
    <property type="entry name" value="Prot_kinase_dom"/>
</dbReference>
<reference evidence="12 13" key="2">
    <citation type="journal article" date="2021" name="J. Hered.">
        <title>Feather Gene Expression Elucidates the Developmental Basis of Plumage Iridescence in African Starlings.</title>
        <authorList>
            <person name="Rubenstein D.R."/>
            <person name="Corvelo A."/>
            <person name="MacManes M.D."/>
            <person name="Maia R."/>
            <person name="Narzisi G."/>
            <person name="Rousaki A."/>
            <person name="Vandenabeele P."/>
            <person name="Shawkey M.D."/>
            <person name="Solomon J."/>
        </authorList>
    </citation>
    <scope>NUCLEOTIDE SEQUENCE [LARGE SCALE GENOMIC DNA]</scope>
    <source>
        <strain evidence="12">SS15</strain>
    </source>
</reference>
<feature type="compositionally biased region" description="Gly residues" evidence="8">
    <location>
        <begin position="51"/>
        <end position="62"/>
    </location>
</feature>
<dbReference type="Gene3D" id="1.10.510.10">
    <property type="entry name" value="Transferase(Phosphotransferase) domain 1"/>
    <property type="match status" value="2"/>
</dbReference>
<evidence type="ECO:0000256" key="1">
    <source>
        <dbReference type="ARBA" id="ARBA00022527"/>
    </source>
</evidence>
<dbReference type="PROSITE" id="PS50132">
    <property type="entry name" value="RGS"/>
    <property type="match status" value="1"/>
</dbReference>
<evidence type="ECO:0000256" key="4">
    <source>
        <dbReference type="ARBA" id="ARBA00022777"/>
    </source>
</evidence>
<dbReference type="GO" id="GO:0009966">
    <property type="term" value="P:regulation of signal transduction"/>
    <property type="evidence" value="ECO:0007669"/>
    <property type="project" value="TreeGrafter"/>
</dbReference>
<gene>
    <name evidence="12" type="ORF">IHE44_0010951</name>
    <name evidence="11" type="ORF">IHE44_010397</name>
</gene>
<dbReference type="SUPFAM" id="SSF56112">
    <property type="entry name" value="Protein kinase-like (PK-like)"/>
    <property type="match status" value="1"/>
</dbReference>
<feature type="region of interest" description="Disordered" evidence="8">
    <location>
        <begin position="50"/>
        <end position="77"/>
    </location>
</feature>
<evidence type="ECO:0000313" key="13">
    <source>
        <dbReference type="Proteomes" id="UP000618051"/>
    </source>
</evidence>
<keyword evidence="3 7" id="KW-0547">Nucleotide-binding</keyword>
<accession>A0A835TMI7</accession>